<comment type="caution">
    <text evidence="12">The sequence shown here is derived from an EMBL/GenBank/DDBJ whole genome shotgun (WGS) entry which is preliminary data.</text>
</comment>
<dbReference type="Pfam" id="PF10637">
    <property type="entry name" value="Ofd1_CTDD"/>
    <property type="match status" value="1"/>
</dbReference>
<dbReference type="Gene3D" id="2.60.120.620">
    <property type="entry name" value="q2cbj1_9rhob like domain"/>
    <property type="match status" value="2"/>
</dbReference>
<evidence type="ECO:0000259" key="11">
    <source>
        <dbReference type="PROSITE" id="PS51471"/>
    </source>
</evidence>
<dbReference type="GO" id="GO:0005737">
    <property type="term" value="C:cytoplasm"/>
    <property type="evidence" value="ECO:0007669"/>
    <property type="project" value="TreeGrafter"/>
</dbReference>
<dbReference type="AlphaFoldDB" id="A0A9D4BDA8"/>
<dbReference type="PANTHER" id="PTHR12117:SF0">
    <property type="entry name" value="PROLYL 3-HYDROXYLASE OGFOD1"/>
    <property type="match status" value="1"/>
</dbReference>
<evidence type="ECO:0000256" key="2">
    <source>
        <dbReference type="ARBA" id="ARBA00007443"/>
    </source>
</evidence>
<dbReference type="GO" id="GO:0005506">
    <property type="term" value="F:iron ion binding"/>
    <property type="evidence" value="ECO:0007669"/>
    <property type="project" value="InterPro"/>
</dbReference>
<keyword evidence="7" id="KW-0408">Iron</keyword>
<keyword evidence="13" id="KW-1185">Reference proteome</keyword>
<evidence type="ECO:0000256" key="3">
    <source>
        <dbReference type="ARBA" id="ARBA00022723"/>
    </source>
</evidence>
<reference evidence="12" key="1">
    <citation type="journal article" date="2019" name="bioRxiv">
        <title>The Genome of the Zebra Mussel, Dreissena polymorpha: A Resource for Invasive Species Research.</title>
        <authorList>
            <person name="McCartney M.A."/>
            <person name="Auch B."/>
            <person name="Kono T."/>
            <person name="Mallez S."/>
            <person name="Zhang Y."/>
            <person name="Obille A."/>
            <person name="Becker A."/>
            <person name="Abrahante J.E."/>
            <person name="Garbe J."/>
            <person name="Badalamenti J.P."/>
            <person name="Herman A."/>
            <person name="Mangelson H."/>
            <person name="Liachko I."/>
            <person name="Sullivan S."/>
            <person name="Sone E.D."/>
            <person name="Koren S."/>
            <person name="Silverstein K.A.T."/>
            <person name="Beckman K.B."/>
            <person name="Gohl D.M."/>
        </authorList>
    </citation>
    <scope>NUCLEOTIDE SEQUENCE</scope>
    <source>
        <strain evidence="12">Duluth1</strain>
        <tissue evidence="12">Whole animal</tissue>
    </source>
</reference>
<dbReference type="FunFam" id="2.60.120.620:FF:000034">
    <property type="entry name" value="2-oxoglutarate and iron-dependent oxygenase domain-containing 1"/>
    <property type="match status" value="1"/>
</dbReference>
<feature type="compositionally biased region" description="Acidic residues" evidence="10">
    <location>
        <begin position="388"/>
        <end position="402"/>
    </location>
</feature>
<evidence type="ECO:0000256" key="8">
    <source>
        <dbReference type="ARBA" id="ARBA00029938"/>
    </source>
</evidence>
<dbReference type="InterPro" id="IPR006620">
    <property type="entry name" value="Pro_4_hyd_alph"/>
</dbReference>
<keyword evidence="6" id="KW-0560">Oxidoreductase</keyword>
<keyword evidence="5" id="KW-0223">Dioxygenase</keyword>
<dbReference type="SMART" id="SM00702">
    <property type="entry name" value="P4Hc"/>
    <property type="match status" value="1"/>
</dbReference>
<accession>A0A9D4BDA8</accession>
<evidence type="ECO:0000256" key="9">
    <source>
        <dbReference type="ARBA" id="ARBA00047444"/>
    </source>
</evidence>
<evidence type="ECO:0000256" key="1">
    <source>
        <dbReference type="ARBA" id="ARBA00001961"/>
    </source>
</evidence>
<proteinExistence type="inferred from homology"/>
<name>A0A9D4BDA8_DREPO</name>
<dbReference type="PROSITE" id="PS51471">
    <property type="entry name" value="FE2OG_OXY"/>
    <property type="match status" value="1"/>
</dbReference>
<protein>
    <recommendedName>
        <fullName evidence="8">uS12 prolyl 3-hydroxylase</fullName>
    </recommendedName>
</protein>
<evidence type="ECO:0000313" key="13">
    <source>
        <dbReference type="Proteomes" id="UP000828390"/>
    </source>
</evidence>
<evidence type="ECO:0000256" key="10">
    <source>
        <dbReference type="SAM" id="MobiDB-lite"/>
    </source>
</evidence>
<dbReference type="InterPro" id="IPR051842">
    <property type="entry name" value="uS12_prolyl_hydroxylase"/>
</dbReference>
<keyword evidence="4" id="KW-0847">Vitamin C</keyword>
<comment type="catalytic activity">
    <reaction evidence="9">
        <text>[ribosomal protein uS12]-L-proline + 2-oxoglutarate + O2 = [ribosomal protein uS12]-(3S)-3-hydroxy-L-proline + succinate + CO2</text>
        <dbReference type="Rhea" id="RHEA:54156"/>
        <dbReference type="Rhea" id="RHEA-COMP:13816"/>
        <dbReference type="Rhea" id="RHEA-COMP:13818"/>
        <dbReference type="ChEBI" id="CHEBI:15379"/>
        <dbReference type="ChEBI" id="CHEBI:16526"/>
        <dbReference type="ChEBI" id="CHEBI:16810"/>
        <dbReference type="ChEBI" id="CHEBI:30031"/>
        <dbReference type="ChEBI" id="CHEBI:50342"/>
        <dbReference type="ChEBI" id="CHEBI:85428"/>
    </reaction>
</comment>
<comment type="cofactor">
    <cofactor evidence="1">
        <name>L-ascorbate</name>
        <dbReference type="ChEBI" id="CHEBI:38290"/>
    </cofactor>
</comment>
<dbReference type="InterPro" id="IPR019601">
    <property type="entry name" value="Oxoglutarate/Fe-dep_Oase_C"/>
</dbReference>
<gene>
    <name evidence="12" type="ORF">DPMN_085956</name>
</gene>
<dbReference type="GO" id="GO:0006449">
    <property type="term" value="P:regulation of translational termination"/>
    <property type="evidence" value="ECO:0007669"/>
    <property type="project" value="TreeGrafter"/>
</dbReference>
<dbReference type="InterPro" id="IPR039558">
    <property type="entry name" value="TPA1/OFD1_N"/>
</dbReference>
<organism evidence="12 13">
    <name type="scientific">Dreissena polymorpha</name>
    <name type="common">Zebra mussel</name>
    <name type="synonym">Mytilus polymorpha</name>
    <dbReference type="NCBI Taxonomy" id="45954"/>
    <lineage>
        <taxon>Eukaryota</taxon>
        <taxon>Metazoa</taxon>
        <taxon>Spiralia</taxon>
        <taxon>Lophotrochozoa</taxon>
        <taxon>Mollusca</taxon>
        <taxon>Bivalvia</taxon>
        <taxon>Autobranchia</taxon>
        <taxon>Heteroconchia</taxon>
        <taxon>Euheterodonta</taxon>
        <taxon>Imparidentia</taxon>
        <taxon>Neoheterodontei</taxon>
        <taxon>Myida</taxon>
        <taxon>Dreissenoidea</taxon>
        <taxon>Dreissenidae</taxon>
        <taxon>Dreissena</taxon>
    </lineage>
</organism>
<dbReference type="PANTHER" id="PTHR12117">
    <property type="entry name" value="HISTONE ACETYLTRANSFERASE COMPLEX"/>
    <property type="match status" value="1"/>
</dbReference>
<sequence length="531" mass="60275">MHAAAARVVYPTRELPVSGSAWHITCTGDAMILEIPTEQVCSYPFHCETKSWPKEEGFVHEASRVELYQKPFRHCVIPDLIKDEELLETLQEELFALEFTPKNNDLYKFLQTITDLKSCKSSIIKDFRKLLCVEIRDWLKCVTGIPLNDTVDAFCAQYKHTDTLLCHDDELEGRRIAYIYYLVDDDWSEKDGGALHLYSVDENIQPKDVVKSIVPVRNNFVFFEVSPGSYHQVAEVLSESKTRLSIAGWFHGPPIKRPKPFIEPALPLAAYGNIEDDVFFDWINPVYLGPATQGSIQEKFENDSEIELQDFLVKDKYDALMKALSSSDVTWKMMAPANKRCYRQADESSLPDPVQTCLRLLRSDAMFLLLSNLTGLRLHELAAASSDSEGEEDGIEEGEEEQGGASCSKTNKNEKDKSEDKLCASRCRSEVRHWSPGSYTLVHDTNTEGAEFALDLVLYVGCNDWDMEYGGFTSYIAKGEDEELLTVTPQENSLALVYRDQDTLKFVKYLNCGAEKMPNKGFYDISAVYYE</sequence>
<reference evidence="12" key="2">
    <citation type="submission" date="2020-11" db="EMBL/GenBank/DDBJ databases">
        <authorList>
            <person name="McCartney M.A."/>
            <person name="Auch B."/>
            <person name="Kono T."/>
            <person name="Mallez S."/>
            <person name="Becker A."/>
            <person name="Gohl D.M."/>
            <person name="Silverstein K.A.T."/>
            <person name="Koren S."/>
            <person name="Bechman K.B."/>
            <person name="Herman A."/>
            <person name="Abrahante J.E."/>
            <person name="Garbe J."/>
        </authorList>
    </citation>
    <scope>NUCLEOTIDE SEQUENCE</scope>
    <source>
        <strain evidence="12">Duluth1</strain>
        <tissue evidence="12">Whole animal</tissue>
    </source>
</reference>
<comment type="similarity">
    <text evidence="2">Belongs to the TPA1 family.</text>
</comment>
<feature type="region of interest" description="Disordered" evidence="10">
    <location>
        <begin position="384"/>
        <end position="414"/>
    </location>
</feature>
<dbReference type="Proteomes" id="UP000828390">
    <property type="component" value="Unassembled WGS sequence"/>
</dbReference>
<evidence type="ECO:0000256" key="4">
    <source>
        <dbReference type="ARBA" id="ARBA00022896"/>
    </source>
</evidence>
<dbReference type="Pfam" id="PF13661">
    <property type="entry name" value="2OG-FeII_Oxy_4"/>
    <property type="match status" value="1"/>
</dbReference>
<evidence type="ECO:0000256" key="5">
    <source>
        <dbReference type="ARBA" id="ARBA00022964"/>
    </source>
</evidence>
<keyword evidence="3" id="KW-0479">Metal-binding</keyword>
<feature type="domain" description="Fe2OG dioxygenase" evidence="11">
    <location>
        <begin position="149"/>
        <end position="252"/>
    </location>
</feature>
<evidence type="ECO:0000313" key="12">
    <source>
        <dbReference type="EMBL" id="KAH3698436.1"/>
    </source>
</evidence>
<dbReference type="EMBL" id="JAIWYP010000016">
    <property type="protein sequence ID" value="KAH3698436.1"/>
    <property type="molecule type" value="Genomic_DNA"/>
</dbReference>
<dbReference type="GO" id="GO:0031543">
    <property type="term" value="F:peptidyl-proline dioxygenase activity"/>
    <property type="evidence" value="ECO:0007669"/>
    <property type="project" value="UniProtKB-ARBA"/>
</dbReference>
<dbReference type="InterPro" id="IPR005123">
    <property type="entry name" value="Oxoglu/Fe-dep_dioxygenase_dom"/>
</dbReference>
<evidence type="ECO:0000256" key="6">
    <source>
        <dbReference type="ARBA" id="ARBA00023002"/>
    </source>
</evidence>
<dbReference type="GO" id="GO:0031418">
    <property type="term" value="F:L-ascorbic acid binding"/>
    <property type="evidence" value="ECO:0007669"/>
    <property type="project" value="UniProtKB-KW"/>
</dbReference>
<evidence type="ECO:0000256" key="7">
    <source>
        <dbReference type="ARBA" id="ARBA00023004"/>
    </source>
</evidence>